<keyword evidence="3" id="KW-0433">Leucine-rich repeat</keyword>
<dbReference type="PANTHER" id="PTHR24372">
    <property type="entry name" value="GLYCOPROTEIN HORMONE RECEPTOR"/>
    <property type="match status" value="1"/>
</dbReference>
<dbReference type="InterPro" id="IPR003591">
    <property type="entry name" value="Leu-rich_rpt_typical-subtyp"/>
</dbReference>
<dbReference type="Proteomes" id="UP000261540">
    <property type="component" value="Unplaced"/>
</dbReference>
<organism evidence="13 14">
    <name type="scientific">Paramormyrops kingsleyae</name>
    <dbReference type="NCBI Taxonomy" id="1676925"/>
    <lineage>
        <taxon>Eukaryota</taxon>
        <taxon>Metazoa</taxon>
        <taxon>Chordata</taxon>
        <taxon>Craniata</taxon>
        <taxon>Vertebrata</taxon>
        <taxon>Euteleostomi</taxon>
        <taxon>Actinopterygii</taxon>
        <taxon>Neopterygii</taxon>
        <taxon>Teleostei</taxon>
        <taxon>Osteoglossocephala</taxon>
        <taxon>Osteoglossomorpha</taxon>
        <taxon>Osteoglossiformes</taxon>
        <taxon>Mormyridae</taxon>
        <taxon>Paramormyrops</taxon>
    </lineage>
</organism>
<evidence type="ECO:0000256" key="4">
    <source>
        <dbReference type="ARBA" id="ARBA00022692"/>
    </source>
</evidence>
<dbReference type="Gene3D" id="1.20.1070.10">
    <property type="entry name" value="Rhodopsin 7-helix transmembrane proteins"/>
    <property type="match status" value="1"/>
</dbReference>
<keyword evidence="7" id="KW-0297">G-protein coupled receptor</keyword>
<keyword evidence="2" id="KW-1003">Cell membrane</keyword>
<evidence type="ECO:0000313" key="14">
    <source>
        <dbReference type="Proteomes" id="UP000261540"/>
    </source>
</evidence>
<evidence type="ECO:0000313" key="13">
    <source>
        <dbReference type="Ensembl" id="ENSPKIP00000019023.1"/>
    </source>
</evidence>
<keyword evidence="14" id="KW-1185">Reference proteome</keyword>
<proteinExistence type="predicted"/>
<dbReference type="GO" id="GO:0016500">
    <property type="term" value="F:protein-hormone receptor activity"/>
    <property type="evidence" value="ECO:0007669"/>
    <property type="project" value="InterPro"/>
</dbReference>
<feature type="transmembrane region" description="Helical" evidence="11">
    <location>
        <begin position="272"/>
        <end position="297"/>
    </location>
</feature>
<keyword evidence="9" id="KW-0675">Receptor</keyword>
<dbReference type="STRING" id="1676925.ENSPKIP00000019023"/>
<comment type="subcellular location">
    <subcellularLocation>
        <location evidence="1">Cell membrane</location>
        <topology evidence="1">Multi-pass membrane protein</topology>
    </subcellularLocation>
</comment>
<evidence type="ECO:0000256" key="11">
    <source>
        <dbReference type="SAM" id="Phobius"/>
    </source>
</evidence>
<evidence type="ECO:0000256" key="2">
    <source>
        <dbReference type="ARBA" id="ARBA00022475"/>
    </source>
</evidence>
<dbReference type="InterPro" id="IPR017452">
    <property type="entry name" value="GPCR_Rhodpsn_7TM"/>
</dbReference>
<evidence type="ECO:0000256" key="9">
    <source>
        <dbReference type="ARBA" id="ARBA00023170"/>
    </source>
</evidence>
<dbReference type="PROSITE" id="PS51450">
    <property type="entry name" value="LRR"/>
    <property type="match status" value="3"/>
</dbReference>
<dbReference type="GO" id="GO:0009755">
    <property type="term" value="P:hormone-mediated signaling pathway"/>
    <property type="evidence" value="ECO:0007669"/>
    <property type="project" value="TreeGrafter"/>
</dbReference>
<dbReference type="Pfam" id="PF13855">
    <property type="entry name" value="LRR_8"/>
    <property type="match status" value="1"/>
</dbReference>
<dbReference type="Gene3D" id="3.80.10.10">
    <property type="entry name" value="Ribonuclease Inhibitor"/>
    <property type="match status" value="1"/>
</dbReference>
<keyword evidence="4 11" id="KW-0812">Transmembrane</keyword>
<feature type="transmembrane region" description="Helical" evidence="11">
    <location>
        <begin position="395"/>
        <end position="419"/>
    </location>
</feature>
<keyword evidence="8 11" id="KW-0472">Membrane</keyword>
<dbReference type="InterPro" id="IPR032675">
    <property type="entry name" value="LRR_dom_sf"/>
</dbReference>
<evidence type="ECO:0000256" key="8">
    <source>
        <dbReference type="ARBA" id="ARBA00023136"/>
    </source>
</evidence>
<dbReference type="Ensembl" id="ENSPKIT00000035866.1">
    <property type="protein sequence ID" value="ENSPKIP00000019023.1"/>
    <property type="gene ID" value="ENSPKIG00000004359.1"/>
</dbReference>
<name>A0A3B3RL29_9TELE</name>
<evidence type="ECO:0000256" key="7">
    <source>
        <dbReference type="ARBA" id="ARBA00023040"/>
    </source>
</evidence>
<evidence type="ECO:0000256" key="10">
    <source>
        <dbReference type="ARBA" id="ARBA00023224"/>
    </source>
</evidence>
<accession>A0A3B3RL29</accession>
<feature type="transmembrane region" description="Helical" evidence="11">
    <location>
        <begin position="484"/>
        <end position="507"/>
    </location>
</feature>
<dbReference type="PRINTS" id="PR00373">
    <property type="entry name" value="GLYCHORMONER"/>
</dbReference>
<evidence type="ECO:0000256" key="5">
    <source>
        <dbReference type="ARBA" id="ARBA00022737"/>
    </source>
</evidence>
<evidence type="ECO:0000256" key="1">
    <source>
        <dbReference type="ARBA" id="ARBA00004651"/>
    </source>
</evidence>
<evidence type="ECO:0000256" key="3">
    <source>
        <dbReference type="ARBA" id="ARBA00022614"/>
    </source>
</evidence>
<dbReference type="PROSITE" id="PS50262">
    <property type="entry name" value="G_PROTEIN_RECEP_F1_2"/>
    <property type="match status" value="1"/>
</dbReference>
<dbReference type="SMART" id="SM00369">
    <property type="entry name" value="LRR_TYP"/>
    <property type="match status" value="4"/>
</dbReference>
<dbReference type="PANTHER" id="PTHR24372:SF73">
    <property type="entry name" value="LEUCINE RICH REPEAT CONTAINING G PROTEIN-COUPLED RECEPTOR 6"/>
    <property type="match status" value="1"/>
</dbReference>
<dbReference type="InterPro" id="IPR002131">
    <property type="entry name" value="Gphrmn_rcpt_fam"/>
</dbReference>
<feature type="transmembrane region" description="Helical" evidence="11">
    <location>
        <begin position="439"/>
        <end position="464"/>
    </location>
</feature>
<dbReference type="SUPFAM" id="SSF52058">
    <property type="entry name" value="L domain-like"/>
    <property type="match status" value="1"/>
</dbReference>
<feature type="domain" description="G-protein coupled receptors family 1 profile" evidence="12">
    <location>
        <begin position="288"/>
        <end position="536"/>
    </location>
</feature>
<protein>
    <submittedName>
        <fullName evidence="13">Leucine rich repeat containing G protein-coupled receptor 6</fullName>
    </submittedName>
</protein>
<dbReference type="GeneTree" id="ENSGT00940000159939"/>
<reference evidence="13" key="2">
    <citation type="submission" date="2025-09" db="UniProtKB">
        <authorList>
            <consortium name="Ensembl"/>
        </authorList>
    </citation>
    <scope>IDENTIFICATION</scope>
</reference>
<keyword evidence="6 11" id="KW-1133">Transmembrane helix</keyword>
<dbReference type="SUPFAM" id="SSF81321">
    <property type="entry name" value="Family A G protein-coupled receptor-like"/>
    <property type="match status" value="1"/>
</dbReference>
<dbReference type="GO" id="GO:0008528">
    <property type="term" value="F:G protein-coupled peptide receptor activity"/>
    <property type="evidence" value="ECO:0007669"/>
    <property type="project" value="TreeGrafter"/>
</dbReference>
<dbReference type="AlphaFoldDB" id="A0A3B3RL29"/>
<reference evidence="13" key="1">
    <citation type="submission" date="2025-08" db="UniProtKB">
        <authorList>
            <consortium name="Ensembl"/>
        </authorList>
    </citation>
    <scope>IDENTIFICATION</scope>
</reference>
<dbReference type="InterPro" id="IPR001611">
    <property type="entry name" value="Leu-rich_rpt"/>
</dbReference>
<feature type="transmembrane region" description="Helical" evidence="11">
    <location>
        <begin position="353"/>
        <end position="374"/>
    </location>
</feature>
<dbReference type="GO" id="GO:0007189">
    <property type="term" value="P:adenylate cyclase-activating G protein-coupled receptor signaling pathway"/>
    <property type="evidence" value="ECO:0007669"/>
    <property type="project" value="TreeGrafter"/>
</dbReference>
<sequence>MINFYENPIRYVSRMAFQHLPNLHTLTLSGGAQISHFFDLKGTANLEALYMTRANLAYLPQSFCQQLTGLKLLELSHNQILALPNFCQCQQLQEIKLQHNLIQEIGVWTFHQLSSLHSLDLSYNRISNIHQGAFASLQSLRKLDLTNNLLASLPSMSLHSLSHLKLGGNRALSEIFRKEDFPEMRIIEMPYAYQCCVFGACSNQETNRWEHKTSGSMDQDPHGKAVAVFSVLNDMELKKFLLQTLDPKIPTSVQCTPIPGPFKPCSYFFDSWVFRMSVWAVAVVSLVCNTVLVFAVFTSPSDFSAVKFLLGSLGGTSFLVGLCTATLALLDAVTFGEFSQYGALWESSTSCQVVGFLSTFATQASIFLIGLAVIQCSIHVSNIQDYGMVPSATCVKVPILCCGALSLTTATLPLFGIGQYGSSPLCLLSPLPESQPSDIGFTVGLIAMNTLCFFILTCTCIKLYCSFMKEGYSHLRESMLFKHVALLVFANSLLYCPMTFVGLSILQDSLHISEYTIKFIQLVLLPLPASLNPLIYLIFSPLFKEDLQLPQKTSQSAVPVTLDSFCFGESTQALVLPPDAEGLVEVCERSNTHWGPSTVPCYQMTHRVLCQS</sequence>
<dbReference type="GO" id="GO:0005886">
    <property type="term" value="C:plasma membrane"/>
    <property type="evidence" value="ECO:0007669"/>
    <property type="project" value="UniProtKB-SubCell"/>
</dbReference>
<feature type="transmembrane region" description="Helical" evidence="11">
    <location>
        <begin position="309"/>
        <end position="333"/>
    </location>
</feature>
<evidence type="ECO:0000256" key="6">
    <source>
        <dbReference type="ARBA" id="ARBA00022989"/>
    </source>
</evidence>
<keyword evidence="5" id="KW-0677">Repeat</keyword>
<keyword evidence="10" id="KW-0807">Transducer</keyword>
<evidence type="ECO:0000259" key="12">
    <source>
        <dbReference type="PROSITE" id="PS50262"/>
    </source>
</evidence>
<feature type="transmembrane region" description="Helical" evidence="11">
    <location>
        <begin position="519"/>
        <end position="539"/>
    </location>
</feature>